<gene>
    <name evidence="1" type="ORF">FHOMOCKG_00096</name>
</gene>
<dbReference type="EMBL" id="OP880253">
    <property type="protein sequence ID" value="WAE39624.1"/>
    <property type="molecule type" value="Genomic_DNA"/>
</dbReference>
<sequence>MGNSKLELKWKLCEPECELVFLIGERYPTHVICTLYETNVLGEKRFVEKKTFRLVEVKK</sequence>
<accession>A0A9E9A638</accession>
<name>A0A9E9A638_9CAUD</name>
<protein>
    <submittedName>
        <fullName evidence="1">Uncharacterized protein</fullName>
    </submittedName>
</protein>
<keyword evidence="2" id="KW-1185">Reference proteome</keyword>
<reference evidence="1 2" key="1">
    <citation type="submission" date="2022-10" db="EMBL/GenBank/DDBJ databases">
        <title>Evolutionary Diversification of Methanotrophic Ca. Methanophagales (ANME-1) and Their Expansive Virome.</title>
        <authorList>
            <person name="Laso-Perez R."/>
            <person name="Wu F."/>
            <person name="Cremiere A."/>
            <person name="Speth D.R."/>
            <person name="Magyar J.S."/>
            <person name="Krupovic M."/>
            <person name="Orphan V.J."/>
        </authorList>
    </citation>
    <scope>NUCLEOTIDE SEQUENCE [LARGE SCALE GENOMIC DNA]</scope>
</reference>
<dbReference type="Proteomes" id="UP001156237">
    <property type="component" value="Segment"/>
</dbReference>
<organism evidence="1 2">
    <name type="scientific">Methanophagales virus GBV302</name>
    <dbReference type="NCBI Taxonomy" id="2999281"/>
    <lineage>
        <taxon>Viruses</taxon>
        <taxon>Duplodnaviria</taxon>
        <taxon>Heunggongvirae</taxon>
        <taxon>Uroviricota</taxon>
        <taxon>Caudoviricetes</taxon>
        <taxon>Nakonvirales</taxon>
        <taxon>Ekchuahviridae</taxon>
        <taxon>Kukulkanvirus</taxon>
        <taxon>Kukulkanvirus mexicoense</taxon>
    </lineage>
</organism>
<evidence type="ECO:0000313" key="2">
    <source>
        <dbReference type="Proteomes" id="UP001156237"/>
    </source>
</evidence>
<proteinExistence type="predicted"/>
<evidence type="ECO:0000313" key="1">
    <source>
        <dbReference type="EMBL" id="WAE39624.1"/>
    </source>
</evidence>